<sequence>MCNRRYQILTGLIAFVLLILFIFGESVNEIAPRPITNFPRPKIPSLPSPASIFGPPRHKEPVQANSTHGDSSWFSDFRWKNPFSSTITLEENRALLPPLRNRPEIYTYYEPSKRKDKKVSAAEEKLLLAWRRAWWAQGFKPKVLGRPEAMDNPLYLRLQQLNVTTELEFDLARLLAWGSIDSGILTNWLTLPMGPYDDHVLSFLRRGQYPRFARFDGLDGGIFYGEKNAVNNVIKNVLEKPEIEFPETKSIIQILDDETLAVEKKPKSIAYYSMQTIQEKYKAVADKLVMEDSSVGLGLLADLINSHLQIAWQNTFSDGIAVLKPFEEHIAILTFPALSLAHNLTHCSSSPIPDSCPPNIPKCKLCDPAHSLPINVTPQLKNVSAVYNIGVVPHPYTTTTLARNQELITTRFIRELGMLERDAWIDAITKDLLGSSTGAPALVRFKEAVASDYGASHSTWLTAERESHADLDWLFGFAIPGSPPRYPTHEEGLVIPEDARDAIRLGLDAALDETALNHERALLYQARQVMKSEKPEIVRVREAVEAWNLADTEVWRFARAWSARRRVERLKWEEEERNFAGAEERGGRWGWFV</sequence>
<feature type="signal peptide" evidence="1">
    <location>
        <begin position="1"/>
        <end position="26"/>
    </location>
</feature>
<dbReference type="OrthoDB" id="5312133at2759"/>
<reference evidence="2 4" key="1">
    <citation type="submission" date="2020-01" db="EMBL/GenBank/DDBJ databases">
        <authorList>
            <consortium name="DOE Joint Genome Institute"/>
            <person name="Haridas S."/>
            <person name="Albert R."/>
            <person name="Binder M."/>
            <person name="Bloem J."/>
            <person name="Labutti K."/>
            <person name="Salamov A."/>
            <person name="Andreopoulos B."/>
            <person name="Baker S.E."/>
            <person name="Barry K."/>
            <person name="Bills G."/>
            <person name="Bluhm B.H."/>
            <person name="Cannon C."/>
            <person name="Castanera R."/>
            <person name="Culley D.E."/>
            <person name="Daum C."/>
            <person name="Ezra D."/>
            <person name="Gonzalez J.B."/>
            <person name="Henrissat B."/>
            <person name="Kuo A."/>
            <person name="Liang C."/>
            <person name="Lipzen A."/>
            <person name="Lutzoni F."/>
            <person name="Magnuson J."/>
            <person name="Mondo S."/>
            <person name="Nolan M."/>
            <person name="Ohm R."/>
            <person name="Pangilinan J."/>
            <person name="Park H.-J."/>
            <person name="Ramirez L."/>
            <person name="Alfaro M."/>
            <person name="Sun H."/>
            <person name="Tritt A."/>
            <person name="Yoshinaga Y."/>
            <person name="Zwiers L.-H."/>
            <person name="Turgeon B.G."/>
            <person name="Goodwin S.B."/>
            <person name="Spatafora J.W."/>
            <person name="Crous P.W."/>
            <person name="Grigoriev I.V."/>
        </authorList>
    </citation>
    <scope>NUCLEOTIDE SEQUENCE</scope>
    <source>
        <strain evidence="2 4">CBS 781.70</strain>
    </source>
</reference>
<keyword evidence="1" id="KW-0732">Signal</keyword>
<keyword evidence="3" id="KW-1185">Reference proteome</keyword>
<evidence type="ECO:0000313" key="2">
    <source>
        <dbReference type="EMBL" id="KAF1811389.1"/>
    </source>
</evidence>
<dbReference type="Proteomes" id="UP000504638">
    <property type="component" value="Unplaced"/>
</dbReference>
<evidence type="ECO:0000313" key="3">
    <source>
        <dbReference type="Proteomes" id="UP000504638"/>
    </source>
</evidence>
<dbReference type="AlphaFoldDB" id="A0A6G1G0Q6"/>
<protein>
    <submittedName>
        <fullName evidence="2 4">Uncharacterized protein</fullName>
    </submittedName>
</protein>
<gene>
    <name evidence="2 4" type="ORF">P152DRAFT_459786</name>
</gene>
<name>A0A6G1G0Q6_9PEZI</name>
<dbReference type="PANTHER" id="PTHR42055">
    <property type="entry name" value="YALI0E03476P"/>
    <property type="match status" value="1"/>
</dbReference>
<dbReference type="RefSeq" id="XP_033533020.1">
    <property type="nucleotide sequence ID" value="XM_033679754.1"/>
</dbReference>
<feature type="chain" id="PRO_5044631741" evidence="1">
    <location>
        <begin position="27"/>
        <end position="593"/>
    </location>
</feature>
<dbReference type="GeneID" id="54420324"/>
<evidence type="ECO:0000313" key="4">
    <source>
        <dbReference type="RefSeq" id="XP_033533020.1"/>
    </source>
</evidence>
<proteinExistence type="predicted"/>
<dbReference type="EMBL" id="ML975162">
    <property type="protein sequence ID" value="KAF1811389.1"/>
    <property type="molecule type" value="Genomic_DNA"/>
</dbReference>
<evidence type="ECO:0000256" key="1">
    <source>
        <dbReference type="SAM" id="SignalP"/>
    </source>
</evidence>
<organism evidence="2">
    <name type="scientific">Eremomyces bilateralis CBS 781.70</name>
    <dbReference type="NCBI Taxonomy" id="1392243"/>
    <lineage>
        <taxon>Eukaryota</taxon>
        <taxon>Fungi</taxon>
        <taxon>Dikarya</taxon>
        <taxon>Ascomycota</taxon>
        <taxon>Pezizomycotina</taxon>
        <taxon>Dothideomycetes</taxon>
        <taxon>Dothideomycetes incertae sedis</taxon>
        <taxon>Eremomycetales</taxon>
        <taxon>Eremomycetaceae</taxon>
        <taxon>Eremomyces</taxon>
    </lineage>
</organism>
<reference evidence="4" key="2">
    <citation type="submission" date="2020-04" db="EMBL/GenBank/DDBJ databases">
        <authorList>
            <consortium name="NCBI Genome Project"/>
        </authorList>
    </citation>
    <scope>NUCLEOTIDE SEQUENCE</scope>
    <source>
        <strain evidence="4">CBS 781.70</strain>
    </source>
</reference>
<reference evidence="4" key="3">
    <citation type="submission" date="2025-04" db="UniProtKB">
        <authorList>
            <consortium name="RefSeq"/>
        </authorList>
    </citation>
    <scope>IDENTIFICATION</scope>
    <source>
        <strain evidence="4">CBS 781.70</strain>
    </source>
</reference>
<accession>A0A6G1G0Q6</accession>
<dbReference type="PANTHER" id="PTHR42055:SF1">
    <property type="entry name" value="YALI0E03476P"/>
    <property type="match status" value="1"/>
</dbReference>